<comment type="caution">
    <text evidence="1">The sequence shown here is derived from an EMBL/GenBank/DDBJ whole genome shotgun (WGS) entry which is preliminary data.</text>
</comment>
<gene>
    <name evidence="1" type="primary">g11076</name>
    <name evidence="1" type="ORF">VP750_LOCUS9921</name>
</gene>
<keyword evidence="2" id="KW-1185">Reference proteome</keyword>
<organism evidence="1 2">
    <name type="scientific">Coccomyxa viridis</name>
    <dbReference type="NCBI Taxonomy" id="1274662"/>
    <lineage>
        <taxon>Eukaryota</taxon>
        <taxon>Viridiplantae</taxon>
        <taxon>Chlorophyta</taxon>
        <taxon>core chlorophytes</taxon>
        <taxon>Trebouxiophyceae</taxon>
        <taxon>Trebouxiophyceae incertae sedis</taxon>
        <taxon>Coccomyxaceae</taxon>
        <taxon>Coccomyxa</taxon>
    </lineage>
</organism>
<sequence>MIEEARRDQQIALFTIPLLSALLSPVASLHLDLSWVRTNALFPTERLDFESQYWASLSAVLTRLALGVEWGKMTEDIPGQRNPAELLWNAQRNPEAAQ</sequence>
<protein>
    <submittedName>
        <fullName evidence="1">G11076 protein</fullName>
    </submittedName>
</protein>
<evidence type="ECO:0000313" key="2">
    <source>
        <dbReference type="Proteomes" id="UP001497392"/>
    </source>
</evidence>
<reference evidence="1 2" key="1">
    <citation type="submission" date="2024-06" db="EMBL/GenBank/DDBJ databases">
        <authorList>
            <person name="Kraege A."/>
            <person name="Thomma B."/>
        </authorList>
    </citation>
    <scope>NUCLEOTIDE SEQUENCE [LARGE SCALE GENOMIC DNA]</scope>
</reference>
<dbReference type="EMBL" id="CAXHTA020000017">
    <property type="protein sequence ID" value="CAL5228015.1"/>
    <property type="molecule type" value="Genomic_DNA"/>
</dbReference>
<accession>A0ABP1G9S4</accession>
<evidence type="ECO:0000313" key="1">
    <source>
        <dbReference type="EMBL" id="CAL5228015.1"/>
    </source>
</evidence>
<dbReference type="Proteomes" id="UP001497392">
    <property type="component" value="Unassembled WGS sequence"/>
</dbReference>
<name>A0ABP1G9S4_9CHLO</name>
<proteinExistence type="predicted"/>